<keyword evidence="1" id="KW-1133">Transmembrane helix</keyword>
<dbReference type="KEGG" id="scas:SACC_22510"/>
<evidence type="ECO:0000313" key="3">
    <source>
        <dbReference type="Proteomes" id="UP001319921"/>
    </source>
</evidence>
<dbReference type="AlphaFoldDB" id="A0AAQ4CTV3"/>
<feature type="transmembrane region" description="Helical" evidence="1">
    <location>
        <begin position="37"/>
        <end position="54"/>
    </location>
</feature>
<evidence type="ECO:0000313" key="2">
    <source>
        <dbReference type="EMBL" id="BDB99234.1"/>
    </source>
</evidence>
<feature type="transmembrane region" description="Helical" evidence="1">
    <location>
        <begin position="90"/>
        <end position="118"/>
    </location>
</feature>
<accession>A0AAQ4CTV3</accession>
<protein>
    <recommendedName>
        <fullName evidence="4">Phage holin family protein</fullName>
    </recommendedName>
</protein>
<sequence length="121" mass="13207">MLAVTIIDVIIFIIAWIIISIPTWIAAKIITPSTANFGRAMLATLVGIIVFVIFELLFSIISPIIGIIMGFIAFIGVYKVIFNTGWIQAFGIAILAVIVTFIIAFILGLLGITLFHLAPFR</sequence>
<dbReference type="EMBL" id="AP025226">
    <property type="protein sequence ID" value="BDB99234.1"/>
    <property type="molecule type" value="Genomic_DNA"/>
</dbReference>
<feature type="transmembrane region" description="Helical" evidence="1">
    <location>
        <begin position="6"/>
        <end position="25"/>
    </location>
</feature>
<feature type="transmembrane region" description="Helical" evidence="1">
    <location>
        <begin position="60"/>
        <end position="78"/>
    </location>
</feature>
<dbReference type="GeneID" id="68866979"/>
<evidence type="ECO:0000256" key="1">
    <source>
        <dbReference type="SAM" id="Phobius"/>
    </source>
</evidence>
<keyword evidence="1" id="KW-0472">Membrane</keyword>
<organism evidence="2 3">
    <name type="scientific">Saccharolobus caldissimus</name>
    <dbReference type="NCBI Taxonomy" id="1702097"/>
    <lineage>
        <taxon>Archaea</taxon>
        <taxon>Thermoproteota</taxon>
        <taxon>Thermoprotei</taxon>
        <taxon>Sulfolobales</taxon>
        <taxon>Sulfolobaceae</taxon>
        <taxon>Saccharolobus</taxon>
    </lineage>
</organism>
<reference evidence="2 3" key="1">
    <citation type="journal article" date="2022" name="Microbiol. Resour. Announc.">
        <title>Complete Genome Sequence of the Hyperthermophilic and Acidophilic Archaeon Saccharolobus caldissimus Strain HS-3T.</title>
        <authorList>
            <person name="Sakai H.D."/>
            <person name="Kurosawa N."/>
        </authorList>
    </citation>
    <scope>NUCLEOTIDE SEQUENCE [LARGE SCALE GENOMIC DNA]</scope>
    <source>
        <strain evidence="2 3">JCM32116</strain>
    </source>
</reference>
<dbReference type="Proteomes" id="UP001319921">
    <property type="component" value="Chromosome"/>
</dbReference>
<proteinExistence type="predicted"/>
<keyword evidence="1" id="KW-0812">Transmembrane</keyword>
<gene>
    <name evidence="2" type="ORF">SACC_22510</name>
</gene>
<keyword evidence="3" id="KW-1185">Reference proteome</keyword>
<dbReference type="RefSeq" id="WP_229569564.1">
    <property type="nucleotide sequence ID" value="NZ_AP025226.1"/>
</dbReference>
<evidence type="ECO:0008006" key="4">
    <source>
        <dbReference type="Google" id="ProtNLM"/>
    </source>
</evidence>
<name>A0AAQ4CTV3_9CREN</name>